<dbReference type="GO" id="GO:0006508">
    <property type="term" value="P:proteolysis"/>
    <property type="evidence" value="ECO:0007669"/>
    <property type="project" value="UniProtKB-UniRule"/>
</dbReference>
<dbReference type="EC" id="3.4.17.19" evidence="1"/>
<evidence type="ECO:0000256" key="2">
    <source>
        <dbReference type="PIRSR" id="PIRSR006615-1"/>
    </source>
</evidence>
<evidence type="ECO:0000313" key="5">
    <source>
        <dbReference type="Proteomes" id="UP000277811"/>
    </source>
</evidence>
<evidence type="ECO:0000256" key="1">
    <source>
        <dbReference type="PIRNR" id="PIRNR006615"/>
    </source>
</evidence>
<feature type="active site" description="Proton donor/acceptor" evidence="3">
    <location>
        <position position="265"/>
    </location>
</feature>
<dbReference type="PRINTS" id="PR00998">
    <property type="entry name" value="CRBOXYPTASET"/>
</dbReference>
<comment type="cofactor">
    <cofactor evidence="2">
        <name>Zn(2+)</name>
        <dbReference type="ChEBI" id="CHEBI:29105"/>
    </cofactor>
    <text evidence="2">Binds 1 zinc ion per subunit.</text>
</comment>
<dbReference type="CDD" id="cd06460">
    <property type="entry name" value="M32_Taq"/>
    <property type="match status" value="1"/>
</dbReference>
<keyword evidence="1" id="KW-0482">Metalloprotease</keyword>
<sequence>MNNPLDELKKRLAEISDLTAASAVLSWDQMTLMPSGGAAARARQLATMQRLAHEKAIDPEIGRLLEALQPLADTLPQDSDDASLIRVATRDYERESKIPPSFTAEFSEHASHTYEKWAQARSEHNFKIVEPFLAKTLDYSRQRANFYPGYEHIADPLIDAMDEGLKVSVIRPLFDELRQELIPLVQRITSLPPADDSCLKQQFSEAEQLQFGLGVAKALGYDFERGREDKSPHPFTTSFSIQDVRITTRVKENELNEALFSTIHETGHALYEQGINPELEATPLAAGTAMGIHESQSRLWENLVGRSRQFWEHFFPELQKVFPEQLGKVSLDTFYRAINKVQRSLIRTDADEVTYNLHVMIRFDLELSMLEGKLAVADLPEAWNERYRQDLGITPPDDSRGVLQDMHWYSGTIGGYFQSYTIGNVLSAQFFEAALAAHPEIPGEIAAGRFETLHQWLTKNIYQYGRELQGMEIVRRVTGKPMTIVPYIRYLKKKYGELYRL</sequence>
<dbReference type="PANTHER" id="PTHR34217:SF1">
    <property type="entry name" value="CARBOXYPEPTIDASE 1"/>
    <property type="match status" value="1"/>
</dbReference>
<keyword evidence="1" id="KW-0645">Protease</keyword>
<dbReference type="PANTHER" id="PTHR34217">
    <property type="entry name" value="METAL-DEPENDENT CARBOXYPEPTIDASE"/>
    <property type="match status" value="1"/>
</dbReference>
<keyword evidence="1" id="KW-0378">Hydrolase</keyword>
<dbReference type="GO" id="GO:0004181">
    <property type="term" value="F:metallocarboxypeptidase activity"/>
    <property type="evidence" value="ECO:0007669"/>
    <property type="project" value="UniProtKB-UniRule"/>
</dbReference>
<evidence type="ECO:0000256" key="3">
    <source>
        <dbReference type="PIRSR" id="PIRSR006615-2"/>
    </source>
</evidence>
<accession>A0A498RFC2</accession>
<keyword evidence="2" id="KW-0862">Zinc</keyword>
<protein>
    <recommendedName>
        <fullName evidence="1">Metal-dependent carboxypeptidase</fullName>
        <ecNumber evidence="1">3.4.17.19</ecNumber>
    </recommendedName>
</protein>
<organism evidence="4 5">
    <name type="scientific">Lucifera butyrica</name>
    <dbReference type="NCBI Taxonomy" id="1351585"/>
    <lineage>
        <taxon>Bacteria</taxon>
        <taxon>Bacillati</taxon>
        <taxon>Bacillota</taxon>
        <taxon>Negativicutes</taxon>
        <taxon>Veillonellales</taxon>
        <taxon>Veillonellaceae</taxon>
        <taxon>Lucifera</taxon>
    </lineage>
</organism>
<comment type="catalytic activity">
    <reaction evidence="1">
        <text>Release of a C-terminal amino acid with broad specificity, except for -Pro.</text>
        <dbReference type="EC" id="3.4.17.19"/>
    </reaction>
</comment>
<reference evidence="4 5" key="1">
    <citation type="submission" date="2018-06" db="EMBL/GenBank/DDBJ databases">
        <authorList>
            <person name="Strepis N."/>
        </authorList>
    </citation>
    <scope>NUCLEOTIDE SEQUENCE [LARGE SCALE GENOMIC DNA]</scope>
    <source>
        <strain evidence="4">LUCI</strain>
    </source>
</reference>
<keyword evidence="5" id="KW-1185">Reference proteome</keyword>
<comment type="function">
    <text evidence="1">Broad specificity carboxypetidase that releases amino acids sequentially from the C-terminus, including neutral, aromatic, polar and basic residues.</text>
</comment>
<gene>
    <name evidence="4" type="ORF">LUCI_4805</name>
</gene>
<dbReference type="Pfam" id="PF02074">
    <property type="entry name" value="Peptidase_M32"/>
    <property type="match status" value="1"/>
</dbReference>
<dbReference type="SUPFAM" id="SSF55486">
    <property type="entry name" value="Metalloproteases ('zincins'), catalytic domain"/>
    <property type="match status" value="1"/>
</dbReference>
<dbReference type="Proteomes" id="UP000277811">
    <property type="component" value="Unassembled WGS sequence"/>
</dbReference>
<dbReference type="RefSeq" id="WP_122630291.1">
    <property type="nucleotide sequence ID" value="NZ_UPPP01000127.1"/>
</dbReference>
<dbReference type="AlphaFoldDB" id="A0A498RFC2"/>
<dbReference type="OrthoDB" id="9772308at2"/>
<dbReference type="InterPro" id="IPR001333">
    <property type="entry name" value="Peptidase_M32_Taq"/>
</dbReference>
<comment type="similarity">
    <text evidence="1">Belongs to the peptidase M32 family.</text>
</comment>
<dbReference type="GO" id="GO:0046872">
    <property type="term" value="F:metal ion binding"/>
    <property type="evidence" value="ECO:0007669"/>
    <property type="project" value="UniProtKB-KW"/>
</dbReference>
<proteinExistence type="inferred from homology"/>
<keyword evidence="1 2" id="KW-0479">Metal-binding</keyword>
<dbReference type="Gene3D" id="1.10.1370.30">
    <property type="match status" value="1"/>
</dbReference>
<dbReference type="PIRSF" id="PIRSF006615">
    <property type="entry name" value="Zn_crbxpep_Taq"/>
    <property type="match status" value="1"/>
</dbReference>
<dbReference type="EMBL" id="UPPP01000127">
    <property type="protein sequence ID" value="VBB09510.1"/>
    <property type="molecule type" value="Genomic_DNA"/>
</dbReference>
<dbReference type="PROSITE" id="PS52034">
    <property type="entry name" value="PEPTIDASE_M32"/>
    <property type="match status" value="1"/>
</dbReference>
<keyword evidence="1 4" id="KW-0121">Carboxypeptidase</keyword>
<name>A0A498RFC2_9FIRM</name>
<feature type="binding site" evidence="2">
    <location>
        <position position="264"/>
    </location>
    <ligand>
        <name>Zn(2+)</name>
        <dbReference type="ChEBI" id="CHEBI:29105"/>
        <note>catalytic</note>
    </ligand>
</feature>
<evidence type="ECO:0000313" key="4">
    <source>
        <dbReference type="EMBL" id="VBB09510.1"/>
    </source>
</evidence>
<feature type="binding site" evidence="2">
    <location>
        <position position="268"/>
    </location>
    <ligand>
        <name>Zn(2+)</name>
        <dbReference type="ChEBI" id="CHEBI:29105"/>
        <note>catalytic</note>
    </ligand>
</feature>
<feature type="binding site" evidence="2">
    <location>
        <position position="294"/>
    </location>
    <ligand>
        <name>Zn(2+)</name>
        <dbReference type="ChEBI" id="CHEBI:29105"/>
        <note>catalytic</note>
    </ligand>
</feature>